<dbReference type="GO" id="GO:0050660">
    <property type="term" value="F:flavin adenine dinucleotide binding"/>
    <property type="evidence" value="ECO:0007669"/>
    <property type="project" value="InterPro"/>
</dbReference>
<evidence type="ECO:0000256" key="3">
    <source>
        <dbReference type="ARBA" id="ARBA00012608"/>
    </source>
</evidence>
<proteinExistence type="inferred from homology"/>
<keyword evidence="6 16" id="KW-0285">Flavoprotein</keyword>
<dbReference type="GO" id="GO:0006103">
    <property type="term" value="P:2-oxoglutarate metabolic process"/>
    <property type="evidence" value="ECO:0007669"/>
    <property type="project" value="TreeGrafter"/>
</dbReference>
<evidence type="ECO:0000256" key="1">
    <source>
        <dbReference type="ARBA" id="ARBA00004496"/>
    </source>
</evidence>
<evidence type="ECO:0000256" key="9">
    <source>
        <dbReference type="ARBA" id="ARBA00023027"/>
    </source>
</evidence>
<dbReference type="Gene3D" id="3.30.390.30">
    <property type="match status" value="1"/>
</dbReference>
<dbReference type="PRINTS" id="PR00411">
    <property type="entry name" value="PNDRDTASEI"/>
</dbReference>
<dbReference type="PIRSF" id="PIRSF000350">
    <property type="entry name" value="Mercury_reductase_MerA"/>
    <property type="match status" value="1"/>
</dbReference>
<feature type="domain" description="Pyridine nucleotide-disulphide oxidoreductase dimerisation" evidence="17">
    <location>
        <begin position="356"/>
        <end position="465"/>
    </location>
</feature>
<dbReference type="GO" id="GO:0004148">
    <property type="term" value="F:dihydrolipoyl dehydrogenase (NADH) activity"/>
    <property type="evidence" value="ECO:0007669"/>
    <property type="project" value="UniProtKB-EC"/>
</dbReference>
<comment type="miscellaneous">
    <text evidence="16">The active site is a redox-active disulfide bond.</text>
</comment>
<evidence type="ECO:0000256" key="6">
    <source>
        <dbReference type="ARBA" id="ARBA00022630"/>
    </source>
</evidence>
<evidence type="ECO:0000256" key="11">
    <source>
        <dbReference type="ARBA" id="ARBA00023284"/>
    </source>
</evidence>
<dbReference type="SUPFAM" id="SSF51905">
    <property type="entry name" value="FAD/NAD(P)-binding domain"/>
    <property type="match status" value="1"/>
</dbReference>
<feature type="binding site" evidence="14">
    <location>
        <position position="51"/>
    </location>
    <ligand>
        <name>FAD</name>
        <dbReference type="ChEBI" id="CHEBI:57692"/>
    </ligand>
</feature>
<evidence type="ECO:0000259" key="18">
    <source>
        <dbReference type="Pfam" id="PF07992"/>
    </source>
</evidence>
<sequence length="475" mass="50993">MAQEYDLVILGGGTGGYVAAIQAAKKGKKVAVVEKSKVGGTCLHRGCIPSKALLRSAEVFQTVKKAAEFGVELSGDAAINFLKAQERKQSIVDQLEKGIHQLFKMGKIDLYEGTGTILGPSIFSPMAGTISISHEDGSENDMIIPKNLIISTGSRPRPLPNLPFDEEVVLSSDGALKMEELPKSMVIVGGGVIGMEWASLLTDFGVKVTVLEFADRVVAMEDKEISKELTTLFKKKGVEIVTGAEVLPDTFKKTKKGMTIQATVKGEAQTFEAEKLLVSVGRQANVENIGLENTNIVLEKGFIKVNDQFQTKESHIYAIGDCIPTLQLAHVAMHEGTLAVKSICGEKVEPINYELVPRCIYTSPEIACVGVSEDRAKENGHKVKKGKFVFKGIGKALVFGESDGFVKVIADKETDDVLGVAMIGPHVTDMISEAALAQVLDATPWEIGETIHPHPTLSEALTEAALAVDGNRIHG</sequence>
<dbReference type="PROSITE" id="PS00076">
    <property type="entry name" value="PYRIDINE_REDOX_1"/>
    <property type="match status" value="1"/>
</dbReference>
<dbReference type="SUPFAM" id="SSF55424">
    <property type="entry name" value="FAD/NAD-linked reductases, dimerisation (C-terminal) domain"/>
    <property type="match status" value="1"/>
</dbReference>
<comment type="similarity">
    <text evidence="2 16">Belongs to the class-I pyridine nucleotide-disulfide oxidoreductase family.</text>
</comment>
<keyword evidence="10" id="KW-1015">Disulfide bond</keyword>
<dbReference type="Pfam" id="PF07992">
    <property type="entry name" value="Pyr_redox_2"/>
    <property type="match status" value="1"/>
</dbReference>
<evidence type="ECO:0000256" key="8">
    <source>
        <dbReference type="ARBA" id="ARBA00023002"/>
    </source>
</evidence>
<dbReference type="InterPro" id="IPR001100">
    <property type="entry name" value="Pyr_nuc-diS_OxRdtase"/>
</dbReference>
<dbReference type="InterPro" id="IPR050151">
    <property type="entry name" value="Class-I_Pyr_Nuc-Dis_Oxidored"/>
</dbReference>
<evidence type="ECO:0000256" key="4">
    <source>
        <dbReference type="ARBA" id="ARBA00016961"/>
    </source>
</evidence>
<dbReference type="EC" id="1.8.1.4" evidence="3 16"/>
<evidence type="ECO:0000256" key="16">
    <source>
        <dbReference type="RuleBase" id="RU003692"/>
    </source>
</evidence>
<evidence type="ECO:0000256" key="7">
    <source>
        <dbReference type="ARBA" id="ARBA00022827"/>
    </source>
</evidence>
<dbReference type="OrthoDB" id="9800167at2"/>
<evidence type="ECO:0000313" key="19">
    <source>
        <dbReference type="EMBL" id="RSU02483.1"/>
    </source>
</evidence>
<name>A0A430A6I8_9ENTE</name>
<evidence type="ECO:0000313" key="20">
    <source>
        <dbReference type="Proteomes" id="UP000287101"/>
    </source>
</evidence>
<keyword evidence="11 16" id="KW-0676">Redox-active center</keyword>
<feature type="binding site" evidence="14">
    <location>
        <begin position="189"/>
        <end position="196"/>
    </location>
    <ligand>
        <name>NAD(+)</name>
        <dbReference type="ChEBI" id="CHEBI:57540"/>
    </ligand>
</feature>
<evidence type="ECO:0000256" key="5">
    <source>
        <dbReference type="ARBA" id="ARBA00022490"/>
    </source>
</evidence>
<dbReference type="GO" id="GO:0005737">
    <property type="term" value="C:cytoplasm"/>
    <property type="evidence" value="ECO:0007669"/>
    <property type="project" value="UniProtKB-SubCell"/>
</dbReference>
<dbReference type="FunFam" id="3.30.390.30:FF:000001">
    <property type="entry name" value="Dihydrolipoyl dehydrogenase"/>
    <property type="match status" value="1"/>
</dbReference>
<dbReference type="PRINTS" id="PR00368">
    <property type="entry name" value="FADPNR"/>
</dbReference>
<evidence type="ECO:0000256" key="14">
    <source>
        <dbReference type="PIRSR" id="PIRSR000350-3"/>
    </source>
</evidence>
<dbReference type="PANTHER" id="PTHR22912">
    <property type="entry name" value="DISULFIDE OXIDOREDUCTASE"/>
    <property type="match status" value="1"/>
</dbReference>
<feature type="active site" description="Proton acceptor" evidence="13">
    <location>
        <position position="454"/>
    </location>
</feature>
<dbReference type="Proteomes" id="UP000287101">
    <property type="component" value="Unassembled WGS sequence"/>
</dbReference>
<comment type="subcellular location">
    <subcellularLocation>
        <location evidence="1">Cytoplasm</location>
    </subcellularLocation>
</comment>
<accession>A0A430A6I8</accession>
<dbReference type="EMBL" id="NGJY01000003">
    <property type="protein sequence ID" value="RSU02483.1"/>
    <property type="molecule type" value="Genomic_DNA"/>
</dbReference>
<feature type="disulfide bond" description="Redox-active" evidence="15">
    <location>
        <begin position="42"/>
        <end position="47"/>
    </location>
</feature>
<dbReference type="RefSeq" id="WP_126832184.1">
    <property type="nucleotide sequence ID" value="NZ_CBCRYB010000014.1"/>
</dbReference>
<dbReference type="InterPro" id="IPR004099">
    <property type="entry name" value="Pyr_nucl-diS_OxRdtase_dimer"/>
</dbReference>
<feature type="binding site" evidence="14">
    <location>
        <position position="281"/>
    </location>
    <ligand>
        <name>NAD(+)</name>
        <dbReference type="ChEBI" id="CHEBI:57540"/>
    </ligand>
</feature>
<comment type="cofactor">
    <cofactor evidence="14 16">
        <name>FAD</name>
        <dbReference type="ChEBI" id="CHEBI:57692"/>
    </cofactor>
    <text evidence="14 16">Binds 1 FAD per subunit.</text>
</comment>
<dbReference type="InterPro" id="IPR016156">
    <property type="entry name" value="FAD/NAD-linked_Rdtase_dimer_sf"/>
</dbReference>
<comment type="catalytic activity">
    <reaction evidence="12 16">
        <text>N(6)-[(R)-dihydrolipoyl]-L-lysyl-[protein] + NAD(+) = N(6)-[(R)-lipoyl]-L-lysyl-[protein] + NADH + H(+)</text>
        <dbReference type="Rhea" id="RHEA:15045"/>
        <dbReference type="Rhea" id="RHEA-COMP:10474"/>
        <dbReference type="Rhea" id="RHEA-COMP:10475"/>
        <dbReference type="ChEBI" id="CHEBI:15378"/>
        <dbReference type="ChEBI" id="CHEBI:57540"/>
        <dbReference type="ChEBI" id="CHEBI:57945"/>
        <dbReference type="ChEBI" id="CHEBI:83099"/>
        <dbReference type="ChEBI" id="CHEBI:83100"/>
        <dbReference type="EC" id="1.8.1.4"/>
    </reaction>
</comment>
<gene>
    <name evidence="19" type="ORF">CBF31_08940</name>
</gene>
<keyword evidence="8 16" id="KW-0560">Oxidoreductase</keyword>
<evidence type="ECO:0000256" key="10">
    <source>
        <dbReference type="ARBA" id="ARBA00023157"/>
    </source>
</evidence>
<keyword evidence="20" id="KW-1185">Reference proteome</keyword>
<feature type="binding site" evidence="14">
    <location>
        <begin position="152"/>
        <end position="154"/>
    </location>
    <ligand>
        <name>FAD</name>
        <dbReference type="ChEBI" id="CHEBI:57692"/>
    </ligand>
</feature>
<dbReference type="Gene3D" id="3.50.50.60">
    <property type="entry name" value="FAD/NAD(P)-binding domain"/>
    <property type="match status" value="2"/>
</dbReference>
<protein>
    <recommendedName>
        <fullName evidence="4 16">Dihydrolipoyl dehydrogenase</fullName>
        <ecNumber evidence="3 16">1.8.1.4</ecNumber>
    </recommendedName>
</protein>
<reference evidence="19 20" key="1">
    <citation type="submission" date="2017-05" db="EMBL/GenBank/DDBJ databases">
        <title>Vagococcus spp. assemblies.</title>
        <authorList>
            <person name="Gulvik C.A."/>
        </authorList>
    </citation>
    <scope>NUCLEOTIDE SEQUENCE [LARGE SCALE GENOMIC DNA]</scope>
    <source>
        <strain evidence="19 20">CCUG 41755</strain>
    </source>
</reference>
<feature type="domain" description="FAD/NAD(P)-binding" evidence="18">
    <location>
        <begin position="5"/>
        <end position="336"/>
    </location>
</feature>
<evidence type="ECO:0000256" key="2">
    <source>
        <dbReference type="ARBA" id="ARBA00007532"/>
    </source>
</evidence>
<dbReference type="InterPro" id="IPR012999">
    <property type="entry name" value="Pyr_OxRdtase_I_AS"/>
</dbReference>
<dbReference type="InterPro" id="IPR023753">
    <property type="entry name" value="FAD/NAD-binding_dom"/>
</dbReference>
<keyword evidence="14" id="KW-0547">Nucleotide-binding</keyword>
<evidence type="ECO:0000256" key="13">
    <source>
        <dbReference type="PIRSR" id="PIRSR000350-2"/>
    </source>
</evidence>
<dbReference type="InterPro" id="IPR036188">
    <property type="entry name" value="FAD/NAD-bd_sf"/>
</dbReference>
<evidence type="ECO:0000256" key="15">
    <source>
        <dbReference type="PIRSR" id="PIRSR000350-4"/>
    </source>
</evidence>
<evidence type="ECO:0000256" key="12">
    <source>
        <dbReference type="ARBA" id="ARBA00049187"/>
    </source>
</evidence>
<dbReference type="InterPro" id="IPR006258">
    <property type="entry name" value="Lipoamide_DH"/>
</dbReference>
<dbReference type="PANTHER" id="PTHR22912:SF217">
    <property type="entry name" value="DIHYDROLIPOYL DEHYDROGENASE"/>
    <property type="match status" value="1"/>
</dbReference>
<comment type="caution">
    <text evidence="19">The sequence shown here is derived from an EMBL/GenBank/DDBJ whole genome shotgun (WGS) entry which is preliminary data.</text>
</comment>
<evidence type="ECO:0000259" key="17">
    <source>
        <dbReference type="Pfam" id="PF02852"/>
    </source>
</evidence>
<feature type="binding site" evidence="14">
    <location>
        <position position="321"/>
    </location>
    <ligand>
        <name>FAD</name>
        <dbReference type="ChEBI" id="CHEBI:57692"/>
    </ligand>
</feature>
<dbReference type="AlphaFoldDB" id="A0A430A6I8"/>
<keyword evidence="5" id="KW-0963">Cytoplasm</keyword>
<organism evidence="19 20">
    <name type="scientific">Vagococcus fessus</name>
    <dbReference type="NCBI Taxonomy" id="120370"/>
    <lineage>
        <taxon>Bacteria</taxon>
        <taxon>Bacillati</taxon>
        <taxon>Bacillota</taxon>
        <taxon>Bacilli</taxon>
        <taxon>Lactobacillales</taxon>
        <taxon>Enterococcaceae</taxon>
        <taxon>Vagococcus</taxon>
    </lineage>
</organism>
<dbReference type="Pfam" id="PF02852">
    <property type="entry name" value="Pyr_redox_dim"/>
    <property type="match status" value="1"/>
</dbReference>
<keyword evidence="9 14" id="KW-0520">NAD</keyword>
<dbReference type="NCBIfam" id="TIGR01350">
    <property type="entry name" value="lipoamide_DH"/>
    <property type="match status" value="1"/>
</dbReference>
<feature type="binding site" evidence="14">
    <location>
        <position position="115"/>
    </location>
    <ligand>
        <name>FAD</name>
        <dbReference type="ChEBI" id="CHEBI:57692"/>
    </ligand>
</feature>
<feature type="binding site" evidence="14">
    <location>
        <position position="212"/>
    </location>
    <ligand>
        <name>NAD(+)</name>
        <dbReference type="ChEBI" id="CHEBI:57540"/>
    </ligand>
</feature>
<keyword evidence="7 14" id="KW-0274">FAD</keyword>